<sequence length="353" mass="39769">MSDTQQVVSFAQLNQHFSGPFVQSEMKKESINYDEQCTCNFSTLFSGMTLKDGNQFNTDSIMFNYSQNEENNNTNKVGNNQYSLDAYYKQDNNGDTQLHVAIIRKYFQSAFNLIRMAPNPSVLDILNDDCEAPLHVAVSMHQPRTARRLVIAGANLNVENSNGDTPLHLACSNGDIYCAKALTYPVASNEVIWLGRENSLPIVKQNLEQINNDGLTCLHLSIINGNLDLIRYLLYIGANLDTQDLKGGRTTLHLAIEMRKYDIVRLLVSDYSPNFDIMCYSGLTPYDLAYRSNIQFAHELLKLGVPKSFSTSEENDDTSSEEDFTESDYDADNDSIDQKFTCRVSIEVGLTNY</sequence>
<keyword evidence="1" id="KW-0677">Repeat</keyword>
<dbReference type="EMBL" id="JBJJXI010000066">
    <property type="protein sequence ID" value="KAL3397290.1"/>
    <property type="molecule type" value="Genomic_DNA"/>
</dbReference>
<dbReference type="Gene3D" id="1.25.40.20">
    <property type="entry name" value="Ankyrin repeat-containing domain"/>
    <property type="match status" value="1"/>
</dbReference>
<dbReference type="PANTHER" id="PTHR46680">
    <property type="entry name" value="NF-KAPPA-B INHIBITOR ALPHA"/>
    <property type="match status" value="1"/>
</dbReference>
<comment type="caution">
    <text evidence="5">The sequence shown here is derived from an EMBL/GenBank/DDBJ whole genome shotgun (WGS) entry which is preliminary data.</text>
</comment>
<dbReference type="AlphaFoldDB" id="A0ABD2WWU7"/>
<dbReference type="SMART" id="SM00248">
    <property type="entry name" value="ANK"/>
    <property type="match status" value="6"/>
</dbReference>
<dbReference type="InterPro" id="IPR051070">
    <property type="entry name" value="NF-kappa-B_inhibitor"/>
</dbReference>
<dbReference type="Proteomes" id="UP001627154">
    <property type="component" value="Unassembled WGS sequence"/>
</dbReference>
<evidence type="ECO:0000256" key="2">
    <source>
        <dbReference type="ARBA" id="ARBA00023043"/>
    </source>
</evidence>
<protein>
    <recommendedName>
        <fullName evidence="7">NF-kappa-B inhibitor cactus</fullName>
    </recommendedName>
</protein>
<dbReference type="PROSITE" id="PS50088">
    <property type="entry name" value="ANK_REPEAT"/>
    <property type="match status" value="4"/>
</dbReference>
<dbReference type="Pfam" id="PF00023">
    <property type="entry name" value="Ank"/>
    <property type="match status" value="1"/>
</dbReference>
<evidence type="ECO:0000313" key="5">
    <source>
        <dbReference type="EMBL" id="KAL3397290.1"/>
    </source>
</evidence>
<dbReference type="InterPro" id="IPR036770">
    <property type="entry name" value="Ankyrin_rpt-contain_sf"/>
</dbReference>
<feature type="repeat" description="ANK" evidence="3">
    <location>
        <begin position="162"/>
        <end position="182"/>
    </location>
</feature>
<gene>
    <name evidence="5" type="ORF">TKK_008859</name>
</gene>
<name>A0ABD2WWU7_9HYME</name>
<evidence type="ECO:0000256" key="3">
    <source>
        <dbReference type="PROSITE-ProRule" id="PRU00023"/>
    </source>
</evidence>
<reference evidence="5 6" key="1">
    <citation type="journal article" date="2024" name="bioRxiv">
        <title>A reference genome for Trichogramma kaykai: A tiny desert-dwelling parasitoid wasp with competing sex-ratio distorters.</title>
        <authorList>
            <person name="Culotta J."/>
            <person name="Lindsey A.R."/>
        </authorList>
    </citation>
    <scope>NUCLEOTIDE SEQUENCE [LARGE SCALE GENOMIC DNA]</scope>
    <source>
        <strain evidence="5 6">KSX58</strain>
    </source>
</reference>
<evidence type="ECO:0000313" key="6">
    <source>
        <dbReference type="Proteomes" id="UP001627154"/>
    </source>
</evidence>
<proteinExistence type="predicted"/>
<evidence type="ECO:0008006" key="7">
    <source>
        <dbReference type="Google" id="ProtNLM"/>
    </source>
</evidence>
<dbReference type="PANTHER" id="PTHR46680:SF3">
    <property type="entry name" value="NF-KAPPA-B INHIBITOR CACTUS"/>
    <property type="match status" value="1"/>
</dbReference>
<organism evidence="5 6">
    <name type="scientific">Trichogramma kaykai</name>
    <dbReference type="NCBI Taxonomy" id="54128"/>
    <lineage>
        <taxon>Eukaryota</taxon>
        <taxon>Metazoa</taxon>
        <taxon>Ecdysozoa</taxon>
        <taxon>Arthropoda</taxon>
        <taxon>Hexapoda</taxon>
        <taxon>Insecta</taxon>
        <taxon>Pterygota</taxon>
        <taxon>Neoptera</taxon>
        <taxon>Endopterygota</taxon>
        <taxon>Hymenoptera</taxon>
        <taxon>Apocrita</taxon>
        <taxon>Proctotrupomorpha</taxon>
        <taxon>Chalcidoidea</taxon>
        <taxon>Trichogrammatidae</taxon>
        <taxon>Trichogramma</taxon>
    </lineage>
</organism>
<dbReference type="SUPFAM" id="SSF48403">
    <property type="entry name" value="Ankyrin repeat"/>
    <property type="match status" value="1"/>
</dbReference>
<feature type="repeat" description="ANK" evidence="3">
    <location>
        <begin position="213"/>
        <end position="245"/>
    </location>
</feature>
<keyword evidence="2 3" id="KW-0040">ANK repeat</keyword>
<keyword evidence="6" id="KW-1185">Reference proteome</keyword>
<dbReference type="InterPro" id="IPR002110">
    <property type="entry name" value="Ankyrin_rpt"/>
</dbReference>
<dbReference type="Pfam" id="PF12796">
    <property type="entry name" value="Ank_2"/>
    <property type="match status" value="1"/>
</dbReference>
<accession>A0ABD2WWU7</accession>
<evidence type="ECO:0000256" key="4">
    <source>
        <dbReference type="SAM" id="MobiDB-lite"/>
    </source>
</evidence>
<evidence type="ECO:0000256" key="1">
    <source>
        <dbReference type="ARBA" id="ARBA00022737"/>
    </source>
</evidence>
<feature type="repeat" description="ANK" evidence="3">
    <location>
        <begin position="129"/>
        <end position="161"/>
    </location>
</feature>
<feature type="region of interest" description="Disordered" evidence="4">
    <location>
        <begin position="309"/>
        <end position="332"/>
    </location>
</feature>
<dbReference type="PROSITE" id="PS50297">
    <property type="entry name" value="ANK_REP_REGION"/>
    <property type="match status" value="3"/>
</dbReference>
<feature type="repeat" description="ANK" evidence="3">
    <location>
        <begin position="247"/>
        <end position="269"/>
    </location>
</feature>
<feature type="compositionally biased region" description="Acidic residues" evidence="4">
    <location>
        <begin position="313"/>
        <end position="332"/>
    </location>
</feature>